<evidence type="ECO:0000313" key="5">
    <source>
        <dbReference type="EMBL" id="UYV61459.1"/>
    </source>
</evidence>
<name>A0ABY6JY20_9ARAC</name>
<evidence type="ECO:0000256" key="2">
    <source>
        <dbReference type="SAM" id="MobiDB-lite"/>
    </source>
</evidence>
<sequence>MYSVRRRTKRWPLCLFFNFLDVVAINSAVIYKAVKQDGGMARKDFIKQLALQLMRDALNMRNQAKNLSRDLQVLIQKHAGTSSLEGSAFGMEVWCHQESRFLGKKVVYKPMWEGSHTDRRKIISEDLSTEEITKSEIILMRLIQRESFSGHEDKKLQGFKLIVDSSGILRIKTKICRREDFANFRMPILLPSDHFLVSLLIRWNHETHGHAGLQTLLGILRENYWILRSRKTVKKIINQCIRCKRFTATPATVESTSLPEDRVRDAAVFEIVGVDLTGHLILKNKKKAWIVIFTWSSGSAEQEPGRPSIPSPTGGRISSENGNQKIILKENSKNRVHANPPAGVKDVNLAAARDVTLNLPAGTSSNGAARVLGNWADCIEDLSPGAEDDFNVVKTKNHQIRLQPLHHPPTAETPGAVADCIHRRDRYPRAQEIPTTRTHITEARAKQASSSEEHCAYLEHGPELQPFHYLRALDRLLGGTAGIIQISKVNGHQLLGLANRGLAERLINNGLEVEGTLLRAFPFRKRAERIKVSNLPFFVEDSAIINALRPFGRITSIAPKMMKAGPDTYTDGRREAFIVLHEGMTTERLPTRLDITIKGEAWPAYLSTGIKCSSCHGQGHRRANCPLLAGLANNTRTAPPTTPAGVPPPTTPAPPQRSAAQPPAPAPSGPAMEVCSAPPVARAVLHPSTPRPSPPAAPALSMEETPSAPPPVTPAPSLPTPGSREPAAPTPDVEMSIVEETFASSTSSAKNATRVDLDAFIEGHPSVSFAKTDALGLGREEVLDLLSSRTRAQRKGPLLSPPQCDALVGLIGQILDLRPGAASNLYKVLGQVKAELRTTPAVPPTPTLPAPRPARPTAPAPQVKESTPAMATPPPPPSVCMEDDSEPDYWTDMVDSVDELMRSPGSEPILQTFGACEFVDAARYPEVRECVLAELTPRRGRILAQFLDKLIERTLDSVPLIRRGLSEFRAALPFYDPDPP</sequence>
<protein>
    <recommendedName>
        <fullName evidence="4">Integrase zinc-binding domain-containing protein</fullName>
    </recommendedName>
</protein>
<evidence type="ECO:0000256" key="3">
    <source>
        <dbReference type="SAM" id="Phobius"/>
    </source>
</evidence>
<feature type="compositionally biased region" description="Pro residues" evidence="2">
    <location>
        <begin position="841"/>
        <end position="859"/>
    </location>
</feature>
<dbReference type="InterPro" id="IPR041588">
    <property type="entry name" value="Integrase_H2C2"/>
</dbReference>
<dbReference type="EMBL" id="CP092863">
    <property type="protein sequence ID" value="UYV61459.1"/>
    <property type="molecule type" value="Genomic_DNA"/>
</dbReference>
<dbReference type="PANTHER" id="PTHR47331">
    <property type="entry name" value="PHD-TYPE DOMAIN-CONTAINING PROTEIN"/>
    <property type="match status" value="1"/>
</dbReference>
<keyword evidence="3" id="KW-0472">Membrane</keyword>
<feature type="region of interest" description="Disordered" evidence="2">
    <location>
        <begin position="299"/>
        <end position="320"/>
    </location>
</feature>
<dbReference type="PANTHER" id="PTHR47331:SF2">
    <property type="match status" value="1"/>
</dbReference>
<feature type="region of interest" description="Disordered" evidence="2">
    <location>
        <begin position="839"/>
        <end position="879"/>
    </location>
</feature>
<dbReference type="Gene3D" id="1.10.340.70">
    <property type="match status" value="1"/>
</dbReference>
<accession>A0ABY6JY20</accession>
<feature type="domain" description="Integrase zinc-binding" evidence="4">
    <location>
        <begin position="196"/>
        <end position="246"/>
    </location>
</feature>
<feature type="coiled-coil region" evidence="1">
    <location>
        <begin position="50"/>
        <end position="77"/>
    </location>
</feature>
<gene>
    <name evidence="5" type="ORF">LAZ67_1004915</name>
</gene>
<evidence type="ECO:0000313" key="6">
    <source>
        <dbReference type="Proteomes" id="UP001235939"/>
    </source>
</evidence>
<feature type="compositionally biased region" description="Pro residues" evidence="2">
    <location>
        <begin position="707"/>
        <end position="719"/>
    </location>
</feature>
<proteinExistence type="predicted"/>
<keyword evidence="6" id="KW-1185">Reference proteome</keyword>
<reference evidence="5 6" key="1">
    <citation type="submission" date="2022-01" db="EMBL/GenBank/DDBJ databases">
        <title>A chromosomal length assembly of Cordylochernes scorpioides.</title>
        <authorList>
            <person name="Zeh D."/>
            <person name="Zeh J."/>
        </authorList>
    </citation>
    <scope>NUCLEOTIDE SEQUENCE [LARGE SCALE GENOMIC DNA]</scope>
    <source>
        <strain evidence="5">IN4F17</strain>
        <tissue evidence="5">Whole Body</tissue>
    </source>
</reference>
<evidence type="ECO:0000256" key="1">
    <source>
        <dbReference type="SAM" id="Coils"/>
    </source>
</evidence>
<keyword evidence="3" id="KW-0812">Transmembrane</keyword>
<feature type="compositionally biased region" description="Pro residues" evidence="2">
    <location>
        <begin position="640"/>
        <end position="655"/>
    </location>
</feature>
<feature type="transmembrane region" description="Helical" evidence="3">
    <location>
        <begin position="12"/>
        <end position="34"/>
    </location>
</feature>
<keyword evidence="3" id="KW-1133">Transmembrane helix</keyword>
<organism evidence="5 6">
    <name type="scientific">Cordylochernes scorpioides</name>
    <dbReference type="NCBI Taxonomy" id="51811"/>
    <lineage>
        <taxon>Eukaryota</taxon>
        <taxon>Metazoa</taxon>
        <taxon>Ecdysozoa</taxon>
        <taxon>Arthropoda</taxon>
        <taxon>Chelicerata</taxon>
        <taxon>Arachnida</taxon>
        <taxon>Pseudoscorpiones</taxon>
        <taxon>Cheliferoidea</taxon>
        <taxon>Chernetidae</taxon>
        <taxon>Cordylochernes</taxon>
    </lineage>
</organism>
<dbReference type="Pfam" id="PF17921">
    <property type="entry name" value="Integrase_H2C2"/>
    <property type="match status" value="1"/>
</dbReference>
<evidence type="ECO:0000259" key="4">
    <source>
        <dbReference type="Pfam" id="PF17921"/>
    </source>
</evidence>
<dbReference type="Proteomes" id="UP001235939">
    <property type="component" value="Chromosome 01"/>
</dbReference>
<feature type="region of interest" description="Disordered" evidence="2">
    <location>
        <begin position="634"/>
        <end position="730"/>
    </location>
</feature>
<keyword evidence="1" id="KW-0175">Coiled coil</keyword>